<proteinExistence type="predicted"/>
<name>V8PHX3_OPHHA</name>
<feature type="non-terminal residue" evidence="2">
    <location>
        <position position="1"/>
    </location>
</feature>
<dbReference type="Proteomes" id="UP000018936">
    <property type="component" value="Unassembled WGS sequence"/>
</dbReference>
<dbReference type="OrthoDB" id="9426660at2759"/>
<feature type="region of interest" description="Disordered" evidence="1">
    <location>
        <begin position="37"/>
        <end position="65"/>
    </location>
</feature>
<evidence type="ECO:0000313" key="3">
    <source>
        <dbReference type="Proteomes" id="UP000018936"/>
    </source>
</evidence>
<comment type="caution">
    <text evidence="2">The sequence shown here is derived from an EMBL/GenBank/DDBJ whole genome shotgun (WGS) entry which is preliminary data.</text>
</comment>
<gene>
    <name evidence="2" type="ORF">L345_00548</name>
</gene>
<protein>
    <submittedName>
        <fullName evidence="2">Uncharacterized protein</fullName>
    </submittedName>
</protein>
<dbReference type="EMBL" id="AZIM01000065">
    <property type="protein sequence ID" value="ETE73623.1"/>
    <property type="molecule type" value="Genomic_DNA"/>
</dbReference>
<sequence>MKEKGSLNANVSKHGMLSKKMKPNQFLNAMAATTWRSRTKRQIYRRQRNRAQYRQRKPRVEKRNARHVKCGYGKKISRKPPRKMQKMKVDSVRMTNEAQNILHFCVHDLYRKVSLAAERLRKKKRHVSITVSDVIFHTMC</sequence>
<reference evidence="2 3" key="1">
    <citation type="journal article" date="2013" name="Proc. Natl. Acad. Sci. U.S.A.">
        <title>The king cobra genome reveals dynamic gene evolution and adaptation in the snake venom system.</title>
        <authorList>
            <person name="Vonk F.J."/>
            <person name="Casewell N.R."/>
            <person name="Henkel C.V."/>
            <person name="Heimberg A.M."/>
            <person name="Jansen H.J."/>
            <person name="McCleary R.J."/>
            <person name="Kerkkamp H.M."/>
            <person name="Vos R.A."/>
            <person name="Guerreiro I."/>
            <person name="Calvete J.J."/>
            <person name="Wuster W."/>
            <person name="Woods A.E."/>
            <person name="Logan J.M."/>
            <person name="Harrison R.A."/>
            <person name="Castoe T.A."/>
            <person name="de Koning A.P."/>
            <person name="Pollock D.D."/>
            <person name="Yandell M."/>
            <person name="Calderon D."/>
            <person name="Renjifo C."/>
            <person name="Currier R.B."/>
            <person name="Salgado D."/>
            <person name="Pla D."/>
            <person name="Sanz L."/>
            <person name="Hyder A.S."/>
            <person name="Ribeiro J.M."/>
            <person name="Arntzen J.W."/>
            <person name="van den Thillart G.E."/>
            <person name="Boetzer M."/>
            <person name="Pirovano W."/>
            <person name="Dirks R.P."/>
            <person name="Spaink H.P."/>
            <person name="Duboule D."/>
            <person name="McGlinn E."/>
            <person name="Kini R.M."/>
            <person name="Richardson M.K."/>
        </authorList>
    </citation>
    <scope>NUCLEOTIDE SEQUENCE</scope>
    <source>
        <tissue evidence="2">Blood</tissue>
    </source>
</reference>
<keyword evidence="3" id="KW-1185">Reference proteome</keyword>
<dbReference type="AlphaFoldDB" id="V8PHX3"/>
<accession>V8PHX3</accession>
<evidence type="ECO:0000256" key="1">
    <source>
        <dbReference type="SAM" id="MobiDB-lite"/>
    </source>
</evidence>
<organism evidence="2 3">
    <name type="scientific">Ophiophagus hannah</name>
    <name type="common">King cobra</name>
    <name type="synonym">Naja hannah</name>
    <dbReference type="NCBI Taxonomy" id="8665"/>
    <lineage>
        <taxon>Eukaryota</taxon>
        <taxon>Metazoa</taxon>
        <taxon>Chordata</taxon>
        <taxon>Craniata</taxon>
        <taxon>Vertebrata</taxon>
        <taxon>Euteleostomi</taxon>
        <taxon>Lepidosauria</taxon>
        <taxon>Squamata</taxon>
        <taxon>Bifurcata</taxon>
        <taxon>Unidentata</taxon>
        <taxon>Episquamata</taxon>
        <taxon>Toxicofera</taxon>
        <taxon>Serpentes</taxon>
        <taxon>Colubroidea</taxon>
        <taxon>Elapidae</taxon>
        <taxon>Elapinae</taxon>
        <taxon>Ophiophagus</taxon>
    </lineage>
</organism>
<evidence type="ECO:0000313" key="2">
    <source>
        <dbReference type="EMBL" id="ETE73623.1"/>
    </source>
</evidence>